<keyword evidence="2" id="KW-1185">Reference proteome</keyword>
<dbReference type="EMBL" id="BTGU01007760">
    <property type="protein sequence ID" value="GMN20822.1"/>
    <property type="molecule type" value="Genomic_DNA"/>
</dbReference>
<sequence length="148" mass="16754">MARDYLEYHDWGLNNYIDLMATKRNVYITAKNMNCYNDPNLSSTSFRFSFVVFHRTRSDTDPMSYSRIHSSYLCIHCPFESLASAGEAKAVVERMLSASNPEFPFYIVDQLPLECFDDVITRISEAAACIARGASESGRNVASDAHQD</sequence>
<comment type="caution">
    <text evidence="1">The sequence shown here is derived from an EMBL/GenBank/DDBJ whole genome shotgun (WGS) entry which is preliminary data.</text>
</comment>
<dbReference type="AlphaFoldDB" id="A0AA87YSF6"/>
<accession>A0AA87YSF6</accession>
<evidence type="ECO:0000313" key="1">
    <source>
        <dbReference type="EMBL" id="GMN20822.1"/>
    </source>
</evidence>
<dbReference type="Proteomes" id="UP001187192">
    <property type="component" value="Unassembled WGS sequence"/>
</dbReference>
<protein>
    <submittedName>
        <fullName evidence="1">Uncharacterized protein</fullName>
    </submittedName>
</protein>
<proteinExistence type="predicted"/>
<gene>
    <name evidence="1" type="ORF">TIFTF001_050077</name>
</gene>
<evidence type="ECO:0000313" key="2">
    <source>
        <dbReference type="Proteomes" id="UP001187192"/>
    </source>
</evidence>
<organism evidence="1 2">
    <name type="scientific">Ficus carica</name>
    <name type="common">Common fig</name>
    <dbReference type="NCBI Taxonomy" id="3494"/>
    <lineage>
        <taxon>Eukaryota</taxon>
        <taxon>Viridiplantae</taxon>
        <taxon>Streptophyta</taxon>
        <taxon>Embryophyta</taxon>
        <taxon>Tracheophyta</taxon>
        <taxon>Spermatophyta</taxon>
        <taxon>Magnoliopsida</taxon>
        <taxon>eudicotyledons</taxon>
        <taxon>Gunneridae</taxon>
        <taxon>Pentapetalae</taxon>
        <taxon>rosids</taxon>
        <taxon>fabids</taxon>
        <taxon>Rosales</taxon>
        <taxon>Moraceae</taxon>
        <taxon>Ficeae</taxon>
        <taxon>Ficus</taxon>
    </lineage>
</organism>
<reference evidence="1" key="1">
    <citation type="submission" date="2023-07" db="EMBL/GenBank/DDBJ databases">
        <title>draft genome sequence of fig (Ficus carica).</title>
        <authorList>
            <person name="Takahashi T."/>
            <person name="Nishimura K."/>
        </authorList>
    </citation>
    <scope>NUCLEOTIDE SEQUENCE</scope>
</reference>
<name>A0AA87YSF6_FICCA</name>